<comment type="caution">
    <text evidence="1">The sequence shown here is derived from an EMBL/GenBank/DDBJ whole genome shotgun (WGS) entry which is preliminary data.</text>
</comment>
<evidence type="ECO:0000313" key="2">
    <source>
        <dbReference type="Proteomes" id="UP001240639"/>
    </source>
</evidence>
<sequence>MSLAVPAAHLLASNTRDARIQIVDERGMPVRDAVVEIMPAGGAGSPVRFPWRAAMGQKDLQFVPGTLVVAKGATVAFPNLDRVRHSIYSFSKIARFEIDLYGRDQTRTQRFDTTGAAALGCNIHDDMRGYVRVVDTPFAGKTNGNGIVDITGLPGGTASITVWHPRLRAPANETSQTVSIGNGLSRKYKVRLR</sequence>
<dbReference type="InterPro" id="IPR008972">
    <property type="entry name" value="Cupredoxin"/>
</dbReference>
<protein>
    <submittedName>
        <fullName evidence="1">Methylamine utilization protein</fullName>
    </submittedName>
</protein>
<dbReference type="RefSeq" id="WP_305933145.1">
    <property type="nucleotide sequence ID" value="NZ_JAVAIM010000001.1"/>
</dbReference>
<proteinExistence type="predicted"/>
<dbReference type="SUPFAM" id="SSF49503">
    <property type="entry name" value="Cupredoxins"/>
    <property type="match status" value="1"/>
</dbReference>
<keyword evidence="2" id="KW-1185">Reference proteome</keyword>
<organism evidence="1 2">
    <name type="scientific">Qipengyuania profundimaris</name>
    <dbReference type="NCBI Taxonomy" id="3067652"/>
    <lineage>
        <taxon>Bacteria</taxon>
        <taxon>Pseudomonadati</taxon>
        <taxon>Pseudomonadota</taxon>
        <taxon>Alphaproteobacteria</taxon>
        <taxon>Sphingomonadales</taxon>
        <taxon>Erythrobacteraceae</taxon>
        <taxon>Qipengyuania</taxon>
    </lineage>
</organism>
<reference evidence="1 2" key="1">
    <citation type="submission" date="2023-08" db="EMBL/GenBank/DDBJ databases">
        <title>genomic of G39.</title>
        <authorList>
            <person name="Wang Y."/>
        </authorList>
    </citation>
    <scope>NUCLEOTIDE SEQUENCE [LARGE SCALE GENOMIC DNA]</scope>
    <source>
        <strain evidence="1 2">G39</strain>
    </source>
</reference>
<dbReference type="EMBL" id="JAVAIM010000001">
    <property type="protein sequence ID" value="MDP4575907.1"/>
    <property type="molecule type" value="Genomic_DNA"/>
</dbReference>
<accession>A0ABT9HRZ4</accession>
<dbReference type="Proteomes" id="UP001240639">
    <property type="component" value="Unassembled WGS sequence"/>
</dbReference>
<evidence type="ECO:0000313" key="1">
    <source>
        <dbReference type="EMBL" id="MDP4575907.1"/>
    </source>
</evidence>
<gene>
    <name evidence="1" type="ORF">Q9K02_12210</name>
</gene>
<name>A0ABT9HRZ4_9SPHN</name>
<dbReference type="Gene3D" id="2.60.40.420">
    <property type="entry name" value="Cupredoxins - blue copper proteins"/>
    <property type="match status" value="1"/>
</dbReference>